<feature type="chain" id="PRO_5039910787" description="MICOS complex subunit" evidence="8">
    <location>
        <begin position="26"/>
        <end position="215"/>
    </location>
</feature>
<keyword evidence="6 7" id="KW-0472">Membrane</keyword>
<dbReference type="InterPro" id="IPR033182">
    <property type="entry name" value="MIC26/MIC27_animal"/>
</dbReference>
<keyword evidence="4 7" id="KW-1133">Transmembrane helix</keyword>
<name>A0A979EYS0_ICTPU</name>
<evidence type="ECO:0000256" key="2">
    <source>
        <dbReference type="ARBA" id="ARBA00010904"/>
    </source>
</evidence>
<sequence>MMAKVVKVVAVPVVLGFASLRITHSMSEDKPEVPLSPQQSACVSVKVTAVNLYYGGADVYHFLKDPPPGVVPRISVIAVSGLAGMILARKGSYLKRLGLPLSLASAGFALCYPVQTIAMLKVSGKKMHAASQWTTSTVASLRKQDTLPAVPVEEKLSSASSLTAESQPEMPCLQLSGVLQTPTAVPETQECEADLDVMDFGQSYPEDADLYSTRS</sequence>
<dbReference type="GO" id="GO:0042407">
    <property type="term" value="P:cristae formation"/>
    <property type="evidence" value="ECO:0007669"/>
    <property type="project" value="InterPro"/>
</dbReference>
<comment type="subcellular location">
    <subcellularLocation>
        <location evidence="7">Mitochondrion inner membrane</location>
    </subcellularLocation>
    <subcellularLocation>
        <location evidence="1">Mitochondrion membrane</location>
    </subcellularLocation>
</comment>
<comment type="similarity">
    <text evidence="2">Belongs to the apolipoprotein O/MICOS complex subunit Mic27 family.</text>
</comment>
<dbReference type="AlphaFoldDB" id="A0A979EYS0"/>
<keyword evidence="9" id="KW-1185">Reference proteome</keyword>
<organism evidence="9 10">
    <name type="scientific">Ictalurus punctatus</name>
    <name type="common">Channel catfish</name>
    <name type="synonym">Silurus punctatus</name>
    <dbReference type="NCBI Taxonomy" id="7998"/>
    <lineage>
        <taxon>Eukaryota</taxon>
        <taxon>Metazoa</taxon>
        <taxon>Chordata</taxon>
        <taxon>Craniata</taxon>
        <taxon>Vertebrata</taxon>
        <taxon>Euteleostomi</taxon>
        <taxon>Actinopterygii</taxon>
        <taxon>Neopterygii</taxon>
        <taxon>Teleostei</taxon>
        <taxon>Ostariophysi</taxon>
        <taxon>Siluriformes</taxon>
        <taxon>Ictaluridae</taxon>
        <taxon>Ictalurus</taxon>
    </lineage>
</organism>
<evidence type="ECO:0000313" key="10">
    <source>
        <dbReference type="RefSeq" id="XP_047013002.2"/>
    </source>
</evidence>
<dbReference type="RefSeq" id="XP_047013002.2">
    <property type="nucleotide sequence ID" value="XM_047157046.2"/>
</dbReference>
<dbReference type="GeneID" id="108269120"/>
<dbReference type="GO" id="GO:0061617">
    <property type="term" value="C:MICOS complex"/>
    <property type="evidence" value="ECO:0007669"/>
    <property type="project" value="UniProtKB-UniRule"/>
</dbReference>
<feature type="signal peptide" evidence="8">
    <location>
        <begin position="1"/>
        <end position="25"/>
    </location>
</feature>
<proteinExistence type="inferred from homology"/>
<evidence type="ECO:0000256" key="5">
    <source>
        <dbReference type="ARBA" id="ARBA00023128"/>
    </source>
</evidence>
<feature type="transmembrane region" description="Helical" evidence="7">
    <location>
        <begin position="70"/>
        <end position="88"/>
    </location>
</feature>
<dbReference type="PANTHER" id="PTHR14564">
    <property type="entry name" value="MICOS COMPLEX SUBUNIT MIC26 / MIC27 FAMILY MEMBER"/>
    <property type="match status" value="1"/>
</dbReference>
<dbReference type="Pfam" id="PF09769">
    <property type="entry name" value="ApoO"/>
    <property type="match status" value="1"/>
</dbReference>
<keyword evidence="8" id="KW-0732">Signal</keyword>
<evidence type="ECO:0000256" key="6">
    <source>
        <dbReference type="ARBA" id="ARBA00023136"/>
    </source>
</evidence>
<comment type="subunit">
    <text evidence="7">Component of the mitochondrial contact site and cristae organizing system (MICOS) complex.</text>
</comment>
<evidence type="ECO:0000256" key="8">
    <source>
        <dbReference type="SAM" id="SignalP"/>
    </source>
</evidence>
<gene>
    <name evidence="10" type="primary">LOC108269120</name>
</gene>
<keyword evidence="3 7" id="KW-0812">Transmembrane</keyword>
<dbReference type="InterPro" id="IPR019166">
    <property type="entry name" value="MIC26/MIC27"/>
</dbReference>
<protein>
    <recommendedName>
        <fullName evidence="7">MICOS complex subunit</fullName>
    </recommendedName>
</protein>
<reference evidence="9" key="1">
    <citation type="journal article" date="2016" name="Nat. Commun.">
        <title>The channel catfish genome sequence provides insights into the evolution of scale formation in teleosts.</title>
        <authorList>
            <person name="Liu Z."/>
            <person name="Liu S."/>
            <person name="Yao J."/>
            <person name="Bao L."/>
            <person name="Zhang J."/>
            <person name="Li Y."/>
            <person name="Jiang C."/>
            <person name="Sun L."/>
            <person name="Wang R."/>
            <person name="Zhang Y."/>
            <person name="Zhou T."/>
            <person name="Zeng Q."/>
            <person name="Fu Q."/>
            <person name="Gao S."/>
            <person name="Li N."/>
            <person name="Koren S."/>
            <person name="Jiang Y."/>
            <person name="Zimin A."/>
            <person name="Xu P."/>
            <person name="Phillippy A.M."/>
            <person name="Geng X."/>
            <person name="Song L."/>
            <person name="Sun F."/>
            <person name="Li C."/>
            <person name="Wang X."/>
            <person name="Chen A."/>
            <person name="Jin Y."/>
            <person name="Yuan Z."/>
            <person name="Yang Y."/>
            <person name="Tan S."/>
            <person name="Peatman E."/>
            <person name="Lu J."/>
            <person name="Qin Z."/>
            <person name="Dunham R."/>
            <person name="Li Z."/>
            <person name="Sonstegard T."/>
            <person name="Feng J."/>
            <person name="Danzmann R.G."/>
            <person name="Schroeder S."/>
            <person name="Scheffler B."/>
            <person name="Duke M.V."/>
            <person name="Ballard L."/>
            <person name="Kucuktas H."/>
            <person name="Kaltenboeck L."/>
            <person name="Liu H."/>
            <person name="Armbruster J."/>
            <person name="Xie Y."/>
            <person name="Kirby M.L."/>
            <person name="Tian Y."/>
            <person name="Flanagan M.E."/>
            <person name="Mu W."/>
            <person name="Waldbieser G.C."/>
        </authorList>
    </citation>
    <scope>NUCLEOTIDE SEQUENCE [LARGE SCALE GENOMIC DNA]</scope>
    <source>
        <strain evidence="9">SDA103</strain>
    </source>
</reference>
<evidence type="ECO:0000256" key="3">
    <source>
        <dbReference type="ARBA" id="ARBA00022692"/>
    </source>
</evidence>
<dbReference type="Proteomes" id="UP000221080">
    <property type="component" value="Chromosome 8"/>
</dbReference>
<keyword evidence="5 7" id="KW-0496">Mitochondrion</keyword>
<evidence type="ECO:0000313" key="9">
    <source>
        <dbReference type="Proteomes" id="UP000221080"/>
    </source>
</evidence>
<evidence type="ECO:0000256" key="1">
    <source>
        <dbReference type="ARBA" id="ARBA00004325"/>
    </source>
</evidence>
<evidence type="ECO:0000256" key="4">
    <source>
        <dbReference type="ARBA" id="ARBA00022989"/>
    </source>
</evidence>
<accession>A0A979EYS0</accession>
<evidence type="ECO:0000256" key="7">
    <source>
        <dbReference type="RuleBase" id="RU363021"/>
    </source>
</evidence>
<keyword evidence="7" id="KW-0999">Mitochondrion inner membrane</keyword>
<comment type="function">
    <text evidence="7">Component of the MICOS complex, a large protein complex of the mitochondrial inner membrane that plays crucial roles in the maintenance of crista junctions, inner membrane architecture, and formation of contact sites to the outer membrane.</text>
</comment>
<reference evidence="10" key="2">
    <citation type="submission" date="2025-08" db="UniProtKB">
        <authorList>
            <consortium name="RefSeq"/>
        </authorList>
    </citation>
    <scope>IDENTIFICATION</scope>
    <source>
        <tissue evidence="10">Blood</tissue>
    </source>
</reference>